<feature type="compositionally biased region" description="Polar residues" evidence="1">
    <location>
        <begin position="1067"/>
        <end position="1092"/>
    </location>
</feature>
<feature type="region of interest" description="Disordered" evidence="1">
    <location>
        <begin position="485"/>
        <end position="600"/>
    </location>
</feature>
<evidence type="ECO:0000313" key="2">
    <source>
        <dbReference type="EMBL" id="KAK3326887.1"/>
    </source>
</evidence>
<feature type="compositionally biased region" description="Basic and acidic residues" evidence="1">
    <location>
        <begin position="158"/>
        <end position="172"/>
    </location>
</feature>
<sequence length="1198" mass="130223">MRDWEMCLKRNPITRERDNRPVMQALLDCNKNEKKAFKQLQKNHRPKVTCRDVVAHAKSLSKGLAAEEEDDHHSDASDNESVTSFVRHYDMHGFPSGSVLAGTASTHIAEMLRKSDQSVKLPIHIRFDEEGNEMAGEPDLTQETNKHATRSPSTTSNKSRDNGGESESKNDSDSESESENDSGPEVESTRIPPPDTAGLEKAAAYPLPSSDDSSNTDTDDSSSNSSSRDSDSDSEDSEDSEESEDDNSFNMDLSSGESSPDSDGYSSSSDSDSSSEQEPARESNNDKKGSEPKVQGPTSKNTTAVAPGLAQKAKQLAMKNTPVPGATSETSGVVTDQAGNATLAMAKDAPANTQDVLAAKRAKLLESLDSLPGFELNEAESHQSPTPASTSSERRTKLDVVAGRRMLFSSLGLKNPKSKSDEDKIRQKLMENVRPLPNARDDGRDVGKAGVVHQSDKEDTKDWREKINYRAVECCKKNVELSEPPFPFVQRWDPQQQGVKRKLRDQPAFYDDATNAKSKKRKLKKLGRDGQHVDGNHGYGGAEEESYLSADNYGNADITLNYDDEPETEPGPETQQEQSISHVGQDDGDDLPPVPSDLTTLASLQPGEIKPGMVLTWKQWLLSKATNWQPLVANLTALVVNVEDDSLRVLLAKRDRNLDRNAKEYDEAGNQVYDKFELPGMDEDMDEDAELGYRTLNITDMIEPRVLRPESPRLLPLEKDDDIPECQETQASLTVPDSASNKSSAGDQSTTLDHEPENEDENPSQVEVDDRQSGESMIPETNLESVGEGHAADLDGDVSMTEDRRQEISQLINDAGFRKDLDPAIANDGSAQLSSPSRQLEETSEEAAPAPDQPTDQPVTLSSPVFAFPDDEVLPDTSQALAYSSLSPDSQPITLEPFNGFSDDMNENEPPPSESDARVEYPTLDLPPSDTGSVRSGRQPDPDFSIKLGNDCYGCPEGIAEGSGTSPSSRHANARGKEAKKSAVKSAIKARKSDAAPDPEYDEAMRRIDDGSDPSDSSASDFDDADPFDMAAKKRKQISLGSAQNLVDKPIEKPAVKRAPAQKLAGKSSSSRIVKSERQSSQAQMSKLSGTSKHNELFSIPEGSQVVSLLTSSPEPEEDYAEDGADGTYEDPDSLPCGSGWVKKNRVRRGVSLPAAASTTTRGNAPRRFAASQSRQSLGPVSGATLQQGRKKTLLKTF</sequence>
<feature type="compositionally biased region" description="Acidic residues" evidence="1">
    <location>
        <begin position="1115"/>
        <end position="1133"/>
    </location>
</feature>
<feature type="compositionally biased region" description="Polar residues" evidence="1">
    <location>
        <begin position="876"/>
        <end position="893"/>
    </location>
</feature>
<keyword evidence="3" id="KW-1185">Reference proteome</keyword>
<feature type="compositionally biased region" description="Polar residues" evidence="1">
    <location>
        <begin position="829"/>
        <end position="838"/>
    </location>
</feature>
<gene>
    <name evidence="2" type="ORF">B0H66DRAFT_171251</name>
</gene>
<evidence type="ECO:0000313" key="3">
    <source>
        <dbReference type="Proteomes" id="UP001283341"/>
    </source>
</evidence>
<reference evidence="2" key="1">
    <citation type="journal article" date="2023" name="Mol. Phylogenet. Evol.">
        <title>Genome-scale phylogeny and comparative genomics of the fungal order Sordariales.</title>
        <authorList>
            <person name="Hensen N."/>
            <person name="Bonometti L."/>
            <person name="Westerberg I."/>
            <person name="Brannstrom I.O."/>
            <person name="Guillou S."/>
            <person name="Cros-Aarteil S."/>
            <person name="Calhoun S."/>
            <person name="Haridas S."/>
            <person name="Kuo A."/>
            <person name="Mondo S."/>
            <person name="Pangilinan J."/>
            <person name="Riley R."/>
            <person name="LaButti K."/>
            <person name="Andreopoulos B."/>
            <person name="Lipzen A."/>
            <person name="Chen C."/>
            <person name="Yan M."/>
            <person name="Daum C."/>
            <person name="Ng V."/>
            <person name="Clum A."/>
            <person name="Steindorff A."/>
            <person name="Ohm R.A."/>
            <person name="Martin F."/>
            <person name="Silar P."/>
            <person name="Natvig D.O."/>
            <person name="Lalanne C."/>
            <person name="Gautier V."/>
            <person name="Ament-Velasquez S.L."/>
            <person name="Kruys A."/>
            <person name="Hutchinson M.I."/>
            <person name="Powell A.J."/>
            <person name="Barry K."/>
            <person name="Miller A.N."/>
            <person name="Grigoriev I.V."/>
            <person name="Debuchy R."/>
            <person name="Gladieux P."/>
            <person name="Hiltunen Thoren M."/>
            <person name="Johannesson H."/>
        </authorList>
    </citation>
    <scope>NUCLEOTIDE SEQUENCE</scope>
    <source>
        <strain evidence="2">CBS 118394</strain>
    </source>
</reference>
<feature type="compositionally biased region" description="Basic and acidic residues" evidence="1">
    <location>
        <begin position="526"/>
        <end position="535"/>
    </location>
</feature>
<name>A0AAE0IKP1_9PEZI</name>
<dbReference type="EMBL" id="JAUEDM010000002">
    <property type="protein sequence ID" value="KAK3326887.1"/>
    <property type="molecule type" value="Genomic_DNA"/>
</dbReference>
<feature type="compositionally biased region" description="Low complexity" evidence="1">
    <location>
        <begin position="847"/>
        <end position="858"/>
    </location>
</feature>
<feature type="region of interest" description="Disordered" evidence="1">
    <location>
        <begin position="375"/>
        <end position="461"/>
    </location>
</feature>
<feature type="compositionally biased region" description="Polar residues" evidence="1">
    <location>
        <begin position="1171"/>
        <end position="1188"/>
    </location>
</feature>
<evidence type="ECO:0000256" key="1">
    <source>
        <dbReference type="SAM" id="MobiDB-lite"/>
    </source>
</evidence>
<feature type="compositionally biased region" description="Acidic residues" evidence="1">
    <location>
        <begin position="232"/>
        <end position="247"/>
    </location>
</feature>
<reference evidence="2" key="2">
    <citation type="submission" date="2023-06" db="EMBL/GenBank/DDBJ databases">
        <authorList>
            <consortium name="Lawrence Berkeley National Laboratory"/>
            <person name="Haridas S."/>
            <person name="Hensen N."/>
            <person name="Bonometti L."/>
            <person name="Westerberg I."/>
            <person name="Brannstrom I.O."/>
            <person name="Guillou S."/>
            <person name="Cros-Aarteil S."/>
            <person name="Calhoun S."/>
            <person name="Kuo A."/>
            <person name="Mondo S."/>
            <person name="Pangilinan J."/>
            <person name="Riley R."/>
            <person name="Labutti K."/>
            <person name="Andreopoulos B."/>
            <person name="Lipzen A."/>
            <person name="Chen C."/>
            <person name="Yanf M."/>
            <person name="Daum C."/>
            <person name="Ng V."/>
            <person name="Clum A."/>
            <person name="Steindorff A."/>
            <person name="Ohm R."/>
            <person name="Martin F."/>
            <person name="Silar P."/>
            <person name="Natvig D."/>
            <person name="Lalanne C."/>
            <person name="Gautier V."/>
            <person name="Ament-Velasquez S.L."/>
            <person name="Kruys A."/>
            <person name="Hutchinson M.I."/>
            <person name="Powell A.J."/>
            <person name="Barry K."/>
            <person name="Miller A.N."/>
            <person name="Grigoriev I.V."/>
            <person name="Debuchy R."/>
            <person name="Gladieux P."/>
            <person name="Thoren M.H."/>
            <person name="Johannesson H."/>
        </authorList>
    </citation>
    <scope>NUCLEOTIDE SEQUENCE</scope>
    <source>
        <strain evidence="2">CBS 118394</strain>
    </source>
</reference>
<feature type="compositionally biased region" description="Low complexity" evidence="1">
    <location>
        <begin position="209"/>
        <end position="227"/>
    </location>
</feature>
<accession>A0AAE0IKP1</accession>
<feature type="region of interest" description="Disordered" evidence="1">
    <location>
        <begin position="729"/>
        <end position="1198"/>
    </location>
</feature>
<feature type="compositionally biased region" description="Low complexity" evidence="1">
    <location>
        <begin position="254"/>
        <end position="276"/>
    </location>
</feature>
<proteinExistence type="predicted"/>
<feature type="compositionally biased region" description="Acidic residues" evidence="1">
    <location>
        <begin position="173"/>
        <end position="184"/>
    </location>
</feature>
<dbReference type="Proteomes" id="UP001283341">
    <property type="component" value="Unassembled WGS sequence"/>
</dbReference>
<feature type="compositionally biased region" description="Polar residues" evidence="1">
    <location>
        <begin position="729"/>
        <end position="751"/>
    </location>
</feature>
<protein>
    <submittedName>
        <fullName evidence="2">Uncharacterized protein</fullName>
    </submittedName>
</protein>
<feature type="compositionally biased region" description="Basic and acidic residues" evidence="1">
    <location>
        <begin position="418"/>
        <end position="431"/>
    </location>
</feature>
<feature type="compositionally biased region" description="Polar residues" evidence="1">
    <location>
        <begin position="382"/>
        <end position="391"/>
    </location>
</feature>
<comment type="caution">
    <text evidence="2">The sequence shown here is derived from an EMBL/GenBank/DDBJ whole genome shotgun (WGS) entry which is preliminary data.</text>
</comment>
<feature type="compositionally biased region" description="Basic and acidic residues" evidence="1">
    <location>
        <begin position="278"/>
        <end position="291"/>
    </location>
</feature>
<organism evidence="2 3">
    <name type="scientific">Apodospora peruviana</name>
    <dbReference type="NCBI Taxonomy" id="516989"/>
    <lineage>
        <taxon>Eukaryota</taxon>
        <taxon>Fungi</taxon>
        <taxon>Dikarya</taxon>
        <taxon>Ascomycota</taxon>
        <taxon>Pezizomycotina</taxon>
        <taxon>Sordariomycetes</taxon>
        <taxon>Sordariomycetidae</taxon>
        <taxon>Sordariales</taxon>
        <taxon>Lasiosphaeriaceae</taxon>
        <taxon>Apodospora</taxon>
    </lineage>
</organism>
<dbReference type="AlphaFoldDB" id="A0AAE0IKP1"/>
<feature type="compositionally biased region" description="Polar residues" evidence="1">
    <location>
        <begin position="1105"/>
        <end position="1114"/>
    </location>
</feature>
<feature type="compositionally biased region" description="Basic residues" evidence="1">
    <location>
        <begin position="1189"/>
        <end position="1198"/>
    </location>
</feature>
<feature type="region of interest" description="Disordered" evidence="1">
    <location>
        <begin position="128"/>
        <end position="334"/>
    </location>
</feature>